<dbReference type="GO" id="GO:0008616">
    <property type="term" value="P:tRNA queuosine(34) biosynthetic process"/>
    <property type="evidence" value="ECO:0007669"/>
    <property type="project" value="UniProtKB-UniRule"/>
</dbReference>
<proteinExistence type="inferred from homology"/>
<comment type="function">
    <text evidence="13">Transfers and isomerizes the ribose moiety from AdoMet to the 7-aminomethyl group of 7-deazaguanine (preQ1-tRNA) to give epoxyqueuosine (oQ-tRNA).</text>
</comment>
<reference evidence="14" key="2">
    <citation type="journal article" date="2021" name="PeerJ">
        <title>Extensive microbial diversity within the chicken gut microbiome revealed by metagenomics and culture.</title>
        <authorList>
            <person name="Gilroy R."/>
            <person name="Ravi A."/>
            <person name="Getino M."/>
            <person name="Pursley I."/>
            <person name="Horton D.L."/>
            <person name="Alikhan N.F."/>
            <person name="Baker D."/>
            <person name="Gharbi K."/>
            <person name="Hall N."/>
            <person name="Watson M."/>
            <person name="Adriaenssens E.M."/>
            <person name="Foster-Nyarko E."/>
            <person name="Jarju S."/>
            <person name="Secka A."/>
            <person name="Antonio M."/>
            <person name="Oren A."/>
            <person name="Chaudhuri R.R."/>
            <person name="La Ragione R."/>
            <person name="Hildebrand F."/>
            <person name="Pallen M.J."/>
        </authorList>
    </citation>
    <scope>NUCLEOTIDE SEQUENCE</scope>
    <source>
        <strain evidence="14">ChiHcec3-6078</strain>
    </source>
</reference>
<evidence type="ECO:0000256" key="2">
    <source>
        <dbReference type="ARBA" id="ARBA00004691"/>
    </source>
</evidence>
<comment type="pathway">
    <text evidence="2 13">tRNA modification; tRNA-queuosine biosynthesis.</text>
</comment>
<dbReference type="NCBIfam" id="TIGR00113">
    <property type="entry name" value="queA"/>
    <property type="match status" value="1"/>
</dbReference>
<dbReference type="AlphaFoldDB" id="A0A9D1L808"/>
<comment type="caution">
    <text evidence="14">The sequence shown here is derived from an EMBL/GenBank/DDBJ whole genome shotgun (WGS) entry which is preliminary data.</text>
</comment>
<dbReference type="PANTHER" id="PTHR30307:SF0">
    <property type="entry name" value="S-ADENOSYLMETHIONINE:TRNA RIBOSYLTRANSFERASE-ISOMERASE"/>
    <property type="match status" value="1"/>
</dbReference>
<dbReference type="Proteomes" id="UP000824090">
    <property type="component" value="Unassembled WGS sequence"/>
</dbReference>
<dbReference type="GO" id="GO:0051075">
    <property type="term" value="F:S-adenosylmethionine:tRNA ribosyltransferase-isomerase activity"/>
    <property type="evidence" value="ECO:0007669"/>
    <property type="project" value="UniProtKB-EC"/>
</dbReference>
<keyword evidence="14" id="KW-0328">Glycosyltransferase</keyword>
<dbReference type="EMBL" id="DVMP01000159">
    <property type="protein sequence ID" value="HIU26618.1"/>
    <property type="molecule type" value="Genomic_DNA"/>
</dbReference>
<keyword evidence="6 13" id="KW-0949">S-adenosyl-L-methionine</keyword>
<comment type="similarity">
    <text evidence="9 13">Belongs to the QueA family.</text>
</comment>
<evidence type="ECO:0000256" key="3">
    <source>
        <dbReference type="ARBA" id="ARBA00011245"/>
    </source>
</evidence>
<evidence type="ECO:0000256" key="12">
    <source>
        <dbReference type="ARBA" id="ARBA00076160"/>
    </source>
</evidence>
<evidence type="ECO:0000256" key="8">
    <source>
        <dbReference type="ARBA" id="ARBA00052751"/>
    </source>
</evidence>
<dbReference type="InterPro" id="IPR042118">
    <property type="entry name" value="QueA_dom1"/>
</dbReference>
<evidence type="ECO:0000256" key="10">
    <source>
        <dbReference type="ARBA" id="ARBA00066503"/>
    </source>
</evidence>
<keyword evidence="4 13" id="KW-0963">Cytoplasm</keyword>
<accession>A0A9D1L808</accession>
<evidence type="ECO:0000256" key="11">
    <source>
        <dbReference type="ARBA" id="ARBA00069325"/>
    </source>
</evidence>
<keyword evidence="5 13" id="KW-0808">Transferase</keyword>
<sequence>MNINDFDYNLPEGLIAQKPCERRDGSRLMVVHRDTGRIEHRHFFDITEYLRPGDCLVMNDSKVLPARLLGRKKTTGAKAEFLLTKRIRGDIWETMVKPGKRLKPGDEVVFSEKPLLEARILDFGEGGTRTVEFTCQGMFMERLEETGAMPLPPYIERPSGPEDRERYQTVYCREEGSVAAPTAGLHFTEELLEKIKKMGVETLWVTLHVGIGTFRPVKCENIEEHRMHFEEYNISRETAEAVNRAKREGRRVISVGTTSTRTLESAAFYHSGGDKGAWQIREGGDSTEIFIYPGYDFKIVDSLITNFHLPKSTLLMLISAFYDREQILRAYEEAVREEYRFFSYGDAMFII</sequence>
<dbReference type="Pfam" id="PF02547">
    <property type="entry name" value="Queuosine_synth"/>
    <property type="match status" value="1"/>
</dbReference>
<dbReference type="HAMAP" id="MF_00113">
    <property type="entry name" value="QueA"/>
    <property type="match status" value="1"/>
</dbReference>
<dbReference type="InterPro" id="IPR036100">
    <property type="entry name" value="QueA_sf"/>
</dbReference>
<dbReference type="PANTHER" id="PTHR30307">
    <property type="entry name" value="S-ADENOSYLMETHIONINE:TRNA RIBOSYLTRANSFERASE-ISOMERASE"/>
    <property type="match status" value="1"/>
</dbReference>
<dbReference type="SUPFAM" id="SSF111337">
    <property type="entry name" value="QueA-like"/>
    <property type="match status" value="1"/>
</dbReference>
<comment type="subcellular location">
    <subcellularLocation>
        <location evidence="1 13">Cytoplasm</location>
    </subcellularLocation>
</comment>
<evidence type="ECO:0000256" key="1">
    <source>
        <dbReference type="ARBA" id="ARBA00004496"/>
    </source>
</evidence>
<dbReference type="Gene3D" id="3.40.1780.10">
    <property type="entry name" value="QueA-like"/>
    <property type="match status" value="1"/>
</dbReference>
<evidence type="ECO:0000256" key="4">
    <source>
        <dbReference type="ARBA" id="ARBA00022490"/>
    </source>
</evidence>
<dbReference type="EC" id="2.4.99.17" evidence="10 13"/>
<keyword evidence="7 13" id="KW-0671">Queuosine biosynthesis</keyword>
<dbReference type="Gene3D" id="2.40.10.240">
    <property type="entry name" value="QueA-like"/>
    <property type="match status" value="1"/>
</dbReference>
<comment type="subunit">
    <text evidence="3 13">Monomer.</text>
</comment>
<evidence type="ECO:0000256" key="13">
    <source>
        <dbReference type="HAMAP-Rule" id="MF_00113"/>
    </source>
</evidence>
<dbReference type="FunFam" id="3.40.1780.10:FF:000001">
    <property type="entry name" value="S-adenosylmethionine:tRNA ribosyltransferase-isomerase"/>
    <property type="match status" value="1"/>
</dbReference>
<evidence type="ECO:0000256" key="9">
    <source>
        <dbReference type="ARBA" id="ARBA00061210"/>
    </source>
</evidence>
<dbReference type="NCBIfam" id="NF001140">
    <property type="entry name" value="PRK00147.1"/>
    <property type="match status" value="1"/>
</dbReference>
<evidence type="ECO:0000256" key="5">
    <source>
        <dbReference type="ARBA" id="ARBA00022679"/>
    </source>
</evidence>
<protein>
    <recommendedName>
        <fullName evidence="11 13">S-adenosylmethionine:tRNA ribosyltransferase-isomerase</fullName>
        <ecNumber evidence="10 13">2.4.99.17</ecNumber>
    </recommendedName>
    <alternativeName>
        <fullName evidence="12 13">Queuosine biosynthesis protein QueA</fullName>
    </alternativeName>
</protein>
<dbReference type="GO" id="GO:0005737">
    <property type="term" value="C:cytoplasm"/>
    <property type="evidence" value="ECO:0007669"/>
    <property type="project" value="UniProtKB-SubCell"/>
</dbReference>
<comment type="catalytic activity">
    <reaction evidence="8 13">
        <text>7-aminomethyl-7-carbaguanosine(34) in tRNA + S-adenosyl-L-methionine = epoxyqueuosine(34) in tRNA + adenine + L-methionine + 2 H(+)</text>
        <dbReference type="Rhea" id="RHEA:32155"/>
        <dbReference type="Rhea" id="RHEA-COMP:10342"/>
        <dbReference type="Rhea" id="RHEA-COMP:18582"/>
        <dbReference type="ChEBI" id="CHEBI:15378"/>
        <dbReference type="ChEBI" id="CHEBI:16708"/>
        <dbReference type="ChEBI" id="CHEBI:57844"/>
        <dbReference type="ChEBI" id="CHEBI:59789"/>
        <dbReference type="ChEBI" id="CHEBI:82833"/>
        <dbReference type="ChEBI" id="CHEBI:194443"/>
        <dbReference type="EC" id="2.4.99.17"/>
    </reaction>
</comment>
<dbReference type="FunFam" id="2.40.10.240:FF:000002">
    <property type="entry name" value="S-adenosylmethionine:tRNA ribosyltransferase-isomerase"/>
    <property type="match status" value="1"/>
</dbReference>
<name>A0A9D1L808_9FIRM</name>
<reference evidence="14" key="1">
    <citation type="submission" date="2020-10" db="EMBL/GenBank/DDBJ databases">
        <authorList>
            <person name="Gilroy R."/>
        </authorList>
    </citation>
    <scope>NUCLEOTIDE SEQUENCE</scope>
    <source>
        <strain evidence="14">ChiHcec3-6078</strain>
    </source>
</reference>
<dbReference type="InterPro" id="IPR003699">
    <property type="entry name" value="QueA"/>
</dbReference>
<dbReference type="InterPro" id="IPR042119">
    <property type="entry name" value="QueA_dom2"/>
</dbReference>
<evidence type="ECO:0000256" key="6">
    <source>
        <dbReference type="ARBA" id="ARBA00022691"/>
    </source>
</evidence>
<evidence type="ECO:0000256" key="7">
    <source>
        <dbReference type="ARBA" id="ARBA00022785"/>
    </source>
</evidence>
<gene>
    <name evidence="13 14" type="primary">queA</name>
    <name evidence="14" type="ORF">IAC50_09020</name>
</gene>
<organism evidence="14 15">
    <name type="scientific">Candidatus Allocopromorpha excrementigallinarum</name>
    <dbReference type="NCBI Taxonomy" id="2840742"/>
    <lineage>
        <taxon>Bacteria</taxon>
        <taxon>Bacillati</taxon>
        <taxon>Bacillota</taxon>
        <taxon>Clostridia</taxon>
        <taxon>Eubacteriales</taxon>
        <taxon>Eubacteriaceae</taxon>
        <taxon>Eubacteriaceae incertae sedis</taxon>
        <taxon>Candidatus Allocopromorpha</taxon>
    </lineage>
</organism>
<evidence type="ECO:0000313" key="15">
    <source>
        <dbReference type="Proteomes" id="UP000824090"/>
    </source>
</evidence>
<evidence type="ECO:0000313" key="14">
    <source>
        <dbReference type="EMBL" id="HIU26618.1"/>
    </source>
</evidence>